<comment type="caution">
    <text evidence="1">The sequence shown here is derived from an EMBL/GenBank/DDBJ whole genome shotgun (WGS) entry which is preliminary data.</text>
</comment>
<dbReference type="EMBL" id="MFSP01000021">
    <property type="protein sequence ID" value="OGI69397.1"/>
    <property type="molecule type" value="Genomic_DNA"/>
</dbReference>
<dbReference type="Proteomes" id="UP000179076">
    <property type="component" value="Unassembled WGS sequence"/>
</dbReference>
<proteinExistence type="predicted"/>
<dbReference type="Pfam" id="PF17963">
    <property type="entry name" value="Big_9"/>
    <property type="match status" value="1"/>
</dbReference>
<accession>A0A1F6VIC2</accession>
<evidence type="ECO:0000313" key="2">
    <source>
        <dbReference type="Proteomes" id="UP000179076"/>
    </source>
</evidence>
<dbReference type="Gene3D" id="2.60.40.2810">
    <property type="match status" value="1"/>
</dbReference>
<sequence length="255" mass="26596">MVDDVRTNVLAMNPRVFFAGTSAGAISAFAQNGLSSVTLLSSPVVTSAAVYLGQPGEPRLQPSFLRVPGQVLIHDGDGCSSSVPATAAQFAQTLQSLGKHVTSHQFSATSGFDLTGQIVPPSTTPVEACDALTHHGYLGIEQQAVNRMVKRLDNISDNFETQFPGNNLSVATKGSFTATVGQPIQIQLDALASDPDGDALTFRLPYLVSSRGATLAISGATVTFTSQQAGTDGFVYIVRDGKRGKAVGVVVVDVQ</sequence>
<dbReference type="AlphaFoldDB" id="A0A1F6VIC2"/>
<gene>
    <name evidence="1" type="ORF">A2W18_12630</name>
</gene>
<evidence type="ECO:0000313" key="1">
    <source>
        <dbReference type="EMBL" id="OGI69397.1"/>
    </source>
</evidence>
<organism evidence="1 2">
    <name type="scientific">Candidatus Muproteobacteria bacterium RBG_16_60_9</name>
    <dbReference type="NCBI Taxonomy" id="1817755"/>
    <lineage>
        <taxon>Bacteria</taxon>
        <taxon>Pseudomonadati</taxon>
        <taxon>Pseudomonadota</taxon>
        <taxon>Candidatus Muproteobacteria</taxon>
    </lineage>
</organism>
<protein>
    <submittedName>
        <fullName evidence="1">Uncharacterized protein</fullName>
    </submittedName>
</protein>
<name>A0A1F6VIC2_9PROT</name>
<reference evidence="1 2" key="1">
    <citation type="journal article" date="2016" name="Nat. Commun.">
        <title>Thousands of microbial genomes shed light on interconnected biogeochemical processes in an aquifer system.</title>
        <authorList>
            <person name="Anantharaman K."/>
            <person name="Brown C.T."/>
            <person name="Hug L.A."/>
            <person name="Sharon I."/>
            <person name="Castelle C.J."/>
            <person name="Probst A.J."/>
            <person name="Thomas B.C."/>
            <person name="Singh A."/>
            <person name="Wilkins M.J."/>
            <person name="Karaoz U."/>
            <person name="Brodie E.L."/>
            <person name="Williams K.H."/>
            <person name="Hubbard S.S."/>
            <person name="Banfield J.F."/>
        </authorList>
    </citation>
    <scope>NUCLEOTIDE SEQUENCE [LARGE SCALE GENOMIC DNA]</scope>
</reference>